<comment type="similarity">
    <text evidence="6">Belongs to the TVP38/TMEM64 family.</text>
</comment>
<name>A0A518D5M8_9BACT</name>
<dbReference type="InterPro" id="IPR032816">
    <property type="entry name" value="VTT_dom"/>
</dbReference>
<dbReference type="Pfam" id="PF09335">
    <property type="entry name" value="VTT_dom"/>
    <property type="match status" value="1"/>
</dbReference>
<feature type="domain" description="VTT" evidence="7">
    <location>
        <begin position="72"/>
        <end position="190"/>
    </location>
</feature>
<sequence>MPTPTESTSALGAGGWLRVAAPAALMIGLTAAFALLPVGDYLKSLLAWVDALGPWGPAAFVALYVLATVLFVPGLVLTLGGGFLFGVVWGSLLVSLASVLGAVAALLVGRYAARDAVRGMAERFPKFAAIDKGVEQEGFKIVLLTRLSPLLPFNALNYLYGLTGVRLRDYTLASWLGMLPATVLYVYFGSLAGDLARVASGEGIGGPWKWALLAVGLAATVTVTVVVTRMAGRALRERVDSSDE</sequence>
<keyword evidence="4 6" id="KW-1133">Transmembrane helix</keyword>
<keyword evidence="3 6" id="KW-0812">Transmembrane</keyword>
<gene>
    <name evidence="8" type="primary">ydjZ</name>
    <name evidence="8" type="ORF">Pla175_01190</name>
</gene>
<dbReference type="PANTHER" id="PTHR12677:SF59">
    <property type="entry name" value="GOLGI APPARATUS MEMBRANE PROTEIN TVP38-RELATED"/>
    <property type="match status" value="1"/>
</dbReference>
<evidence type="ECO:0000259" key="7">
    <source>
        <dbReference type="Pfam" id="PF09335"/>
    </source>
</evidence>
<dbReference type="EMBL" id="CP036291">
    <property type="protein sequence ID" value="QDU86769.1"/>
    <property type="molecule type" value="Genomic_DNA"/>
</dbReference>
<feature type="transmembrane region" description="Helical" evidence="6">
    <location>
        <begin position="208"/>
        <end position="228"/>
    </location>
</feature>
<dbReference type="KEGG" id="pnd:Pla175_01190"/>
<proteinExistence type="inferred from homology"/>
<dbReference type="AlphaFoldDB" id="A0A518D5M8"/>
<keyword evidence="2 6" id="KW-1003">Cell membrane</keyword>
<keyword evidence="5 6" id="KW-0472">Membrane</keyword>
<dbReference type="GO" id="GO:0005886">
    <property type="term" value="C:plasma membrane"/>
    <property type="evidence" value="ECO:0007669"/>
    <property type="project" value="UniProtKB-SubCell"/>
</dbReference>
<evidence type="ECO:0000256" key="1">
    <source>
        <dbReference type="ARBA" id="ARBA00004651"/>
    </source>
</evidence>
<evidence type="ECO:0000313" key="8">
    <source>
        <dbReference type="EMBL" id="QDU86769.1"/>
    </source>
</evidence>
<feature type="transmembrane region" description="Helical" evidence="6">
    <location>
        <begin position="54"/>
        <end position="77"/>
    </location>
</feature>
<dbReference type="InterPro" id="IPR015414">
    <property type="entry name" value="TMEM64"/>
</dbReference>
<dbReference type="Proteomes" id="UP000317429">
    <property type="component" value="Chromosome"/>
</dbReference>
<keyword evidence="9" id="KW-1185">Reference proteome</keyword>
<dbReference type="PANTHER" id="PTHR12677">
    <property type="entry name" value="GOLGI APPARATUS MEMBRANE PROTEIN TVP38-RELATED"/>
    <property type="match status" value="1"/>
</dbReference>
<evidence type="ECO:0000256" key="6">
    <source>
        <dbReference type="RuleBase" id="RU366058"/>
    </source>
</evidence>
<evidence type="ECO:0000313" key="9">
    <source>
        <dbReference type="Proteomes" id="UP000317429"/>
    </source>
</evidence>
<protein>
    <recommendedName>
        <fullName evidence="6">TVP38/TMEM64 family membrane protein</fullName>
    </recommendedName>
</protein>
<reference evidence="8 9" key="1">
    <citation type="submission" date="2019-02" db="EMBL/GenBank/DDBJ databases">
        <title>Deep-cultivation of Planctomycetes and their phenomic and genomic characterization uncovers novel biology.</title>
        <authorList>
            <person name="Wiegand S."/>
            <person name="Jogler M."/>
            <person name="Boedeker C."/>
            <person name="Pinto D."/>
            <person name="Vollmers J."/>
            <person name="Rivas-Marin E."/>
            <person name="Kohn T."/>
            <person name="Peeters S.H."/>
            <person name="Heuer A."/>
            <person name="Rast P."/>
            <person name="Oberbeckmann S."/>
            <person name="Bunk B."/>
            <person name="Jeske O."/>
            <person name="Meyerdierks A."/>
            <person name="Storesund J.E."/>
            <person name="Kallscheuer N."/>
            <person name="Luecker S."/>
            <person name="Lage O.M."/>
            <person name="Pohl T."/>
            <person name="Merkel B.J."/>
            <person name="Hornburger P."/>
            <person name="Mueller R.-W."/>
            <person name="Bruemmer F."/>
            <person name="Labrenz M."/>
            <person name="Spormann A.M."/>
            <person name="Op den Camp H."/>
            <person name="Overmann J."/>
            <person name="Amann R."/>
            <person name="Jetten M.S.M."/>
            <person name="Mascher T."/>
            <person name="Medema M.H."/>
            <person name="Devos D.P."/>
            <person name="Kaster A.-K."/>
            <person name="Ovreas L."/>
            <person name="Rohde M."/>
            <person name="Galperin M.Y."/>
            <person name="Jogler C."/>
        </authorList>
    </citation>
    <scope>NUCLEOTIDE SEQUENCE [LARGE SCALE GENOMIC DNA]</scope>
    <source>
        <strain evidence="8 9">Pla175</strain>
    </source>
</reference>
<comment type="subcellular location">
    <subcellularLocation>
        <location evidence="1 6">Cell membrane</location>
        <topology evidence="1 6">Multi-pass membrane protein</topology>
    </subcellularLocation>
</comment>
<evidence type="ECO:0000256" key="3">
    <source>
        <dbReference type="ARBA" id="ARBA00022692"/>
    </source>
</evidence>
<organism evidence="8 9">
    <name type="scientific">Pirellulimonas nuda</name>
    <dbReference type="NCBI Taxonomy" id="2528009"/>
    <lineage>
        <taxon>Bacteria</taxon>
        <taxon>Pseudomonadati</taxon>
        <taxon>Planctomycetota</taxon>
        <taxon>Planctomycetia</taxon>
        <taxon>Pirellulales</taxon>
        <taxon>Lacipirellulaceae</taxon>
        <taxon>Pirellulimonas</taxon>
    </lineage>
</organism>
<dbReference type="RefSeq" id="WP_197527175.1">
    <property type="nucleotide sequence ID" value="NZ_CP036291.1"/>
</dbReference>
<evidence type="ECO:0000256" key="4">
    <source>
        <dbReference type="ARBA" id="ARBA00022989"/>
    </source>
</evidence>
<feature type="transmembrane region" description="Helical" evidence="6">
    <location>
        <begin position="170"/>
        <end position="188"/>
    </location>
</feature>
<evidence type="ECO:0000256" key="5">
    <source>
        <dbReference type="ARBA" id="ARBA00023136"/>
    </source>
</evidence>
<accession>A0A518D5M8</accession>
<feature type="transmembrane region" description="Helical" evidence="6">
    <location>
        <begin position="20"/>
        <end position="42"/>
    </location>
</feature>
<feature type="transmembrane region" description="Helical" evidence="6">
    <location>
        <begin position="83"/>
        <end position="108"/>
    </location>
</feature>
<evidence type="ECO:0000256" key="2">
    <source>
        <dbReference type="ARBA" id="ARBA00022475"/>
    </source>
</evidence>